<evidence type="ECO:0000256" key="2">
    <source>
        <dbReference type="ARBA" id="ARBA00022803"/>
    </source>
</evidence>
<dbReference type="Gene3D" id="1.25.40.10">
    <property type="entry name" value="Tetratricopeptide repeat domain"/>
    <property type="match status" value="2"/>
</dbReference>
<dbReference type="InterPro" id="IPR019734">
    <property type="entry name" value="TPR_rpt"/>
</dbReference>
<gene>
    <name evidence="6" type="ORF">ERS852491_02401</name>
</gene>
<dbReference type="PROSITE" id="PS50005">
    <property type="entry name" value="TPR"/>
    <property type="match status" value="2"/>
</dbReference>
<dbReference type="InterPro" id="IPR011990">
    <property type="entry name" value="TPR-like_helical_dom_sf"/>
</dbReference>
<organism evidence="6 7">
    <name type="scientific">Faecalicatena contorta</name>
    <dbReference type="NCBI Taxonomy" id="39482"/>
    <lineage>
        <taxon>Bacteria</taxon>
        <taxon>Bacillati</taxon>
        <taxon>Bacillota</taxon>
        <taxon>Clostridia</taxon>
        <taxon>Lachnospirales</taxon>
        <taxon>Lachnospiraceae</taxon>
        <taxon>Faecalicatena</taxon>
    </lineage>
</organism>
<evidence type="ECO:0000256" key="1">
    <source>
        <dbReference type="ARBA" id="ARBA00022737"/>
    </source>
</evidence>
<dbReference type="PROSITE" id="PS51257">
    <property type="entry name" value="PROKAR_LIPOPROTEIN"/>
    <property type="match status" value="1"/>
</dbReference>
<accession>A0A174FKR0</accession>
<name>A0A174FKR0_9FIRM</name>
<evidence type="ECO:0000313" key="7">
    <source>
        <dbReference type="Proteomes" id="UP000095544"/>
    </source>
</evidence>
<dbReference type="OrthoDB" id="305319at2"/>
<evidence type="ECO:0000256" key="5">
    <source>
        <dbReference type="SAM" id="SignalP"/>
    </source>
</evidence>
<feature type="compositionally biased region" description="Low complexity" evidence="4">
    <location>
        <begin position="53"/>
        <end position="72"/>
    </location>
</feature>
<dbReference type="EMBL" id="CYZU01000021">
    <property type="protein sequence ID" value="CUO50291.1"/>
    <property type="molecule type" value="Genomic_DNA"/>
</dbReference>
<keyword evidence="2 3" id="KW-0802">TPR repeat</keyword>
<feature type="signal peptide" evidence="5">
    <location>
        <begin position="1"/>
        <end position="21"/>
    </location>
</feature>
<dbReference type="Pfam" id="PF13174">
    <property type="entry name" value="TPR_6"/>
    <property type="match status" value="1"/>
</dbReference>
<dbReference type="GO" id="GO:0016740">
    <property type="term" value="F:transferase activity"/>
    <property type="evidence" value="ECO:0007669"/>
    <property type="project" value="UniProtKB-KW"/>
</dbReference>
<evidence type="ECO:0000256" key="3">
    <source>
        <dbReference type="PROSITE-ProRule" id="PRU00339"/>
    </source>
</evidence>
<dbReference type="STRING" id="39482.ERS852491_02401"/>
<dbReference type="AlphaFoldDB" id="A0A174FKR0"/>
<proteinExistence type="predicted"/>
<dbReference type="InterPro" id="IPR013105">
    <property type="entry name" value="TPR_2"/>
</dbReference>
<dbReference type="Pfam" id="PF07719">
    <property type="entry name" value="TPR_2"/>
    <property type="match status" value="1"/>
</dbReference>
<sequence length="217" mass="23571">MRKVIIYAVLAVFLLTGCSSGTDYVSEGTAYLQEHQYEEAVSSFEEAIRISEEASASSGNTGGSSEEASGSSGDTGGSAKKEEAEKIDVAEAYRGLGMACYELQDYEKARDAFQQVLNHDGKATAVLYNFIGVCSMHLNDPKGALDAFGEGIKLAGDTAGAEETDDAEVIREMKFNEVVCYEKLLDWENAKTKIQEYVSEYPDDQDAQKEAAFLSTR</sequence>
<dbReference type="RefSeq" id="WP_055153275.1">
    <property type="nucleotide sequence ID" value="NZ_CYZU01000021.1"/>
</dbReference>
<reference evidence="6 7" key="1">
    <citation type="submission" date="2015-09" db="EMBL/GenBank/DDBJ databases">
        <authorList>
            <consortium name="Pathogen Informatics"/>
        </authorList>
    </citation>
    <scope>NUCLEOTIDE SEQUENCE [LARGE SCALE GENOMIC DNA]</scope>
    <source>
        <strain evidence="6 7">2789STDY5834876</strain>
    </source>
</reference>
<feature type="region of interest" description="Disordered" evidence="4">
    <location>
        <begin position="53"/>
        <end position="83"/>
    </location>
</feature>
<dbReference type="SUPFAM" id="SSF48452">
    <property type="entry name" value="TPR-like"/>
    <property type="match status" value="1"/>
</dbReference>
<dbReference type="Proteomes" id="UP000095544">
    <property type="component" value="Unassembled WGS sequence"/>
</dbReference>
<feature type="repeat" description="TPR" evidence="3">
    <location>
        <begin position="90"/>
        <end position="123"/>
    </location>
</feature>
<protein>
    <submittedName>
        <fullName evidence="6">Predicted O-linked N-acetylglucosamine transferase, SPINDLY family</fullName>
    </submittedName>
</protein>
<evidence type="ECO:0000256" key="4">
    <source>
        <dbReference type="SAM" id="MobiDB-lite"/>
    </source>
</evidence>
<keyword evidence="5" id="KW-0732">Signal</keyword>
<dbReference type="Pfam" id="PF13181">
    <property type="entry name" value="TPR_8"/>
    <property type="match status" value="1"/>
</dbReference>
<evidence type="ECO:0000313" key="6">
    <source>
        <dbReference type="EMBL" id="CUO50291.1"/>
    </source>
</evidence>
<keyword evidence="1" id="KW-0677">Repeat</keyword>
<feature type="repeat" description="TPR" evidence="3">
    <location>
        <begin position="21"/>
        <end position="54"/>
    </location>
</feature>
<keyword evidence="6" id="KW-0808">Transferase</keyword>
<dbReference type="SMART" id="SM00028">
    <property type="entry name" value="TPR"/>
    <property type="match status" value="3"/>
</dbReference>
<feature type="chain" id="PRO_5008021778" evidence="5">
    <location>
        <begin position="22"/>
        <end position="217"/>
    </location>
</feature>